<dbReference type="AlphaFoldDB" id="A0AA40KS86"/>
<name>A0AA40KS86_9HYME</name>
<comment type="caution">
    <text evidence="2">The sequence shown here is derived from an EMBL/GenBank/DDBJ whole genome shotgun (WGS) entry which is preliminary data.</text>
</comment>
<proteinExistence type="predicted"/>
<organism evidence="2 3">
    <name type="scientific">Melipona bicolor</name>
    <dbReference type="NCBI Taxonomy" id="60889"/>
    <lineage>
        <taxon>Eukaryota</taxon>
        <taxon>Metazoa</taxon>
        <taxon>Ecdysozoa</taxon>
        <taxon>Arthropoda</taxon>
        <taxon>Hexapoda</taxon>
        <taxon>Insecta</taxon>
        <taxon>Pterygota</taxon>
        <taxon>Neoptera</taxon>
        <taxon>Endopterygota</taxon>
        <taxon>Hymenoptera</taxon>
        <taxon>Apocrita</taxon>
        <taxon>Aculeata</taxon>
        <taxon>Apoidea</taxon>
        <taxon>Anthophila</taxon>
        <taxon>Apidae</taxon>
        <taxon>Melipona</taxon>
    </lineage>
</organism>
<dbReference type="Proteomes" id="UP001177670">
    <property type="component" value="Unassembled WGS sequence"/>
</dbReference>
<evidence type="ECO:0000256" key="1">
    <source>
        <dbReference type="SAM" id="MobiDB-lite"/>
    </source>
</evidence>
<feature type="region of interest" description="Disordered" evidence="1">
    <location>
        <begin position="1"/>
        <end position="24"/>
    </location>
</feature>
<accession>A0AA40KS86</accession>
<dbReference type="EMBL" id="JAHYIQ010000006">
    <property type="protein sequence ID" value="KAK1130918.1"/>
    <property type="molecule type" value="Genomic_DNA"/>
</dbReference>
<sequence>MTETTSDSSKIIMKDPEHESGYFEDGSDIEMCAEETVVTEEWDCHVSRGFAKAVYELHVGDPSEPVPDHHEDRLTENRAIGLQSVRFKETSQQDLGTRRTITT</sequence>
<feature type="compositionally biased region" description="Basic and acidic residues" evidence="1">
    <location>
        <begin position="12"/>
        <end position="21"/>
    </location>
</feature>
<evidence type="ECO:0000313" key="3">
    <source>
        <dbReference type="Proteomes" id="UP001177670"/>
    </source>
</evidence>
<gene>
    <name evidence="2" type="ORF">K0M31_017224</name>
</gene>
<protein>
    <submittedName>
        <fullName evidence="2">Uncharacterized protein</fullName>
    </submittedName>
</protein>
<reference evidence="2" key="1">
    <citation type="submission" date="2021-10" db="EMBL/GenBank/DDBJ databases">
        <title>Melipona bicolor Genome sequencing and assembly.</title>
        <authorList>
            <person name="Araujo N.S."/>
            <person name="Arias M.C."/>
        </authorList>
    </citation>
    <scope>NUCLEOTIDE SEQUENCE</scope>
    <source>
        <strain evidence="2">USP_2M_L1-L4_2017</strain>
        <tissue evidence="2">Whole body</tissue>
    </source>
</reference>
<evidence type="ECO:0000313" key="2">
    <source>
        <dbReference type="EMBL" id="KAK1130918.1"/>
    </source>
</evidence>
<keyword evidence="3" id="KW-1185">Reference proteome</keyword>